<evidence type="ECO:0008006" key="4">
    <source>
        <dbReference type="Google" id="ProtNLM"/>
    </source>
</evidence>
<dbReference type="Proteomes" id="UP000248132">
    <property type="component" value="Unassembled WGS sequence"/>
</dbReference>
<dbReference type="RefSeq" id="WP_110462040.1">
    <property type="nucleotide sequence ID" value="NZ_QKMR01000010.1"/>
</dbReference>
<evidence type="ECO:0000313" key="3">
    <source>
        <dbReference type="Proteomes" id="UP000248132"/>
    </source>
</evidence>
<feature type="transmembrane region" description="Helical" evidence="1">
    <location>
        <begin position="21"/>
        <end position="40"/>
    </location>
</feature>
<feature type="transmembrane region" description="Helical" evidence="1">
    <location>
        <begin position="161"/>
        <end position="181"/>
    </location>
</feature>
<comment type="caution">
    <text evidence="2">The sequence shown here is derived from an EMBL/GenBank/DDBJ whole genome shotgun (WGS) entry which is preliminary data.</text>
</comment>
<dbReference type="OrthoDB" id="1738801at2"/>
<organism evidence="2 3">
    <name type="scientific">Ruminiclostridium sufflavum DSM 19573</name>
    <dbReference type="NCBI Taxonomy" id="1121337"/>
    <lineage>
        <taxon>Bacteria</taxon>
        <taxon>Bacillati</taxon>
        <taxon>Bacillota</taxon>
        <taxon>Clostridia</taxon>
        <taxon>Eubacteriales</taxon>
        <taxon>Oscillospiraceae</taxon>
        <taxon>Ruminiclostridium</taxon>
    </lineage>
</organism>
<proteinExistence type="predicted"/>
<dbReference type="EMBL" id="QKMR01000010">
    <property type="protein sequence ID" value="PYG87641.1"/>
    <property type="molecule type" value="Genomic_DNA"/>
</dbReference>
<feature type="transmembrane region" description="Helical" evidence="1">
    <location>
        <begin position="126"/>
        <end position="155"/>
    </location>
</feature>
<gene>
    <name evidence="2" type="ORF">LY28_02013</name>
</gene>
<sequence length="286" mass="31434">MRYLENAFKFTFKNFLLTLPLLISLAIPALIINIGTAGFVTQLTHKYMGMLQDMIQGQYYGFDANFFDGMITAPMIVSVVIGGLLTLVFSLLAYPATYGFISRQYDTGNATLSDFTACMSKYIGRYVLYILLRIAIGLGMGIVLAILIAVSGIIMAFASNAFGIILMILFYLAFIVAVIALRVYMCLWFPAICTEGCGVTDGLKLSFKTVNGSFWPLLGITILISICGSIISSILGIFPFVGAVVSSVASTLAWIITTVYYFEVYRGKTGRFYNPEGFRQINDTIQ</sequence>
<feature type="transmembrane region" description="Helical" evidence="1">
    <location>
        <begin position="214"/>
        <end position="234"/>
    </location>
</feature>
<keyword evidence="1" id="KW-0812">Transmembrane</keyword>
<keyword evidence="3" id="KW-1185">Reference proteome</keyword>
<reference evidence="2 3" key="1">
    <citation type="submission" date="2018-06" db="EMBL/GenBank/DDBJ databases">
        <title>Genomic Encyclopedia of Type Strains, Phase I: the one thousand microbial genomes (KMG-I) project.</title>
        <authorList>
            <person name="Kyrpides N."/>
        </authorList>
    </citation>
    <scope>NUCLEOTIDE SEQUENCE [LARGE SCALE GENOMIC DNA]</scope>
    <source>
        <strain evidence="2 3">DSM 19573</strain>
    </source>
</reference>
<protein>
    <recommendedName>
        <fullName evidence="4">Glycerophosphoryl diester phosphodiesterase family protein</fullName>
    </recommendedName>
</protein>
<evidence type="ECO:0000313" key="2">
    <source>
        <dbReference type="EMBL" id="PYG87641.1"/>
    </source>
</evidence>
<accession>A0A318Y6J1</accession>
<name>A0A318Y6J1_9FIRM</name>
<dbReference type="AlphaFoldDB" id="A0A318Y6J1"/>
<feature type="transmembrane region" description="Helical" evidence="1">
    <location>
        <begin position="240"/>
        <end position="262"/>
    </location>
</feature>
<feature type="transmembrane region" description="Helical" evidence="1">
    <location>
        <begin position="71"/>
        <end position="94"/>
    </location>
</feature>
<keyword evidence="1" id="KW-0472">Membrane</keyword>
<keyword evidence="1" id="KW-1133">Transmembrane helix</keyword>
<evidence type="ECO:0000256" key="1">
    <source>
        <dbReference type="SAM" id="Phobius"/>
    </source>
</evidence>